<keyword evidence="5" id="KW-0539">Nucleus</keyword>
<dbReference type="PANTHER" id="PTHR10221:SF9">
    <property type="entry name" value="TRANSCRIPTION INITIATION FACTOR TFIID SUBUNIT 6"/>
    <property type="match status" value="1"/>
</dbReference>
<feature type="domain" description="TAF6 C-terminal HEAT repeat" evidence="7">
    <location>
        <begin position="169"/>
        <end position="249"/>
    </location>
</feature>
<gene>
    <name evidence="8" type="ORF">MAR_013351</name>
</gene>
<evidence type="ECO:0000256" key="2">
    <source>
        <dbReference type="ARBA" id="ARBA00007688"/>
    </source>
</evidence>
<dbReference type="CDD" id="cd08050">
    <property type="entry name" value="TAF6C"/>
    <property type="match status" value="1"/>
</dbReference>
<evidence type="ECO:0000256" key="6">
    <source>
        <dbReference type="SAM" id="MobiDB-lite"/>
    </source>
</evidence>
<keyword evidence="9" id="KW-1185">Reference proteome</keyword>
<dbReference type="Pfam" id="PF07571">
    <property type="entry name" value="TAF6_C"/>
    <property type="match status" value="1"/>
</dbReference>
<evidence type="ECO:0000256" key="3">
    <source>
        <dbReference type="ARBA" id="ARBA00023015"/>
    </source>
</evidence>
<evidence type="ECO:0000259" key="7">
    <source>
        <dbReference type="Pfam" id="PF07571"/>
    </source>
</evidence>
<dbReference type="Proteomes" id="UP001164746">
    <property type="component" value="Chromosome 15"/>
</dbReference>
<comment type="similarity">
    <text evidence="2">Belongs to the TAF6 family.</text>
</comment>
<protein>
    <submittedName>
        <fullName evidence="8">TAF6-like protein</fullName>
    </submittedName>
</protein>
<organism evidence="8 9">
    <name type="scientific">Mya arenaria</name>
    <name type="common">Soft-shell clam</name>
    <dbReference type="NCBI Taxonomy" id="6604"/>
    <lineage>
        <taxon>Eukaryota</taxon>
        <taxon>Metazoa</taxon>
        <taxon>Spiralia</taxon>
        <taxon>Lophotrochozoa</taxon>
        <taxon>Mollusca</taxon>
        <taxon>Bivalvia</taxon>
        <taxon>Autobranchia</taxon>
        <taxon>Heteroconchia</taxon>
        <taxon>Euheterodonta</taxon>
        <taxon>Imparidentia</taxon>
        <taxon>Neoheterodontei</taxon>
        <taxon>Myida</taxon>
        <taxon>Myoidea</taxon>
        <taxon>Myidae</taxon>
        <taxon>Mya</taxon>
    </lineage>
</organism>
<evidence type="ECO:0000313" key="9">
    <source>
        <dbReference type="Proteomes" id="UP001164746"/>
    </source>
</evidence>
<dbReference type="InterPro" id="IPR037796">
    <property type="entry name" value="TAF6"/>
</dbReference>
<dbReference type="InterPro" id="IPR046344">
    <property type="entry name" value="TAF6_C_sf"/>
</dbReference>
<evidence type="ECO:0000256" key="1">
    <source>
        <dbReference type="ARBA" id="ARBA00004123"/>
    </source>
</evidence>
<feature type="region of interest" description="Disordered" evidence="6">
    <location>
        <begin position="318"/>
        <end position="341"/>
    </location>
</feature>
<evidence type="ECO:0000256" key="4">
    <source>
        <dbReference type="ARBA" id="ARBA00023163"/>
    </source>
</evidence>
<dbReference type="PANTHER" id="PTHR10221">
    <property type="entry name" value="TRANSCRIPTION INITIATION FACTOR TFIID SUBUNIT 6"/>
    <property type="match status" value="1"/>
</dbReference>
<keyword evidence="4" id="KW-0804">Transcription</keyword>
<evidence type="ECO:0000256" key="5">
    <source>
        <dbReference type="ARBA" id="ARBA00023242"/>
    </source>
</evidence>
<evidence type="ECO:0000313" key="8">
    <source>
        <dbReference type="EMBL" id="WAR27647.1"/>
    </source>
</evidence>
<accession>A0ABY7G179</accession>
<name>A0ABY7G179_MYAAR</name>
<reference evidence="8" key="1">
    <citation type="submission" date="2022-11" db="EMBL/GenBank/DDBJ databases">
        <title>Centuries of genome instability and evolution in soft-shell clam transmissible cancer (bioRxiv).</title>
        <authorList>
            <person name="Hart S.F.M."/>
            <person name="Yonemitsu M.A."/>
            <person name="Giersch R.M."/>
            <person name="Beal B.F."/>
            <person name="Arriagada G."/>
            <person name="Davis B.W."/>
            <person name="Ostrander E.A."/>
            <person name="Goff S.P."/>
            <person name="Metzger M.J."/>
        </authorList>
    </citation>
    <scope>NUCLEOTIDE SEQUENCE</scope>
    <source>
        <strain evidence="8">MELC-2E11</strain>
        <tissue evidence="8">Siphon/mantle</tissue>
    </source>
</reference>
<dbReference type="EMBL" id="CP111026">
    <property type="protein sequence ID" value="WAR27647.1"/>
    <property type="molecule type" value="Genomic_DNA"/>
</dbReference>
<keyword evidence="3" id="KW-0805">Transcription regulation</keyword>
<sequence>MAEKGDKDTKMNGHLTAESVKTMGESIGEATRIMHHSKKCKLTCGDFDNALRVHNVEPLYGFHAPDLIPFRYASGGGRELHFVEEKELDLSEIINSTLPKVPLDVSMKGATTILQGDHRSMCRLRRDQALRGPPVKVNIVQNNLALLIYLMRLMKALMENQTIYLEKYLCMRPDVDNHWALRDFAARLNALICKNFHNNVNNIQARVTKTFSKAVRSEKAALATIYGALSGLGELGPEVVHSFVVPNIRMIGDRVRQAIDGQQLTNNADRIAAENIKKLAAKYISPVLKTHRLLTDTIEDYTAEYGYLGPLLHAAVGKERSSSTSSQGPPHKPTIQISQGKPHIFLGGSGTLSTPQTPTSARPLQNITFPRTPSIPGVGQNPNQKFVIMQQPRVSSVPMQTTGVGVGGTSIVKVLPGMHGGSTGNITSGVSASTITSSGSTGGQKIVVMSGSQQPMQVQVSSGGEPGRQVFTSATGEQISIVKTEPSHL</sequence>
<dbReference type="Gene3D" id="1.25.40.770">
    <property type="entry name" value="TAF6, C-terminal HEAT repeat domain"/>
    <property type="match status" value="1"/>
</dbReference>
<proteinExistence type="inferred from homology"/>
<comment type="subcellular location">
    <subcellularLocation>
        <location evidence="1">Nucleus</location>
    </subcellularLocation>
</comment>
<dbReference type="InterPro" id="IPR011442">
    <property type="entry name" value="TAF6_C"/>
</dbReference>